<comment type="caution">
    <text evidence="7">The sequence shown here is derived from an EMBL/GenBank/DDBJ whole genome shotgun (WGS) entry which is preliminary data.</text>
</comment>
<feature type="transmembrane region" description="Helical" evidence="6">
    <location>
        <begin position="186"/>
        <end position="207"/>
    </location>
</feature>
<keyword evidence="4 6" id="KW-0472">Membrane</keyword>
<dbReference type="GO" id="GO:0016020">
    <property type="term" value="C:membrane"/>
    <property type="evidence" value="ECO:0007669"/>
    <property type="project" value="UniProtKB-SubCell"/>
</dbReference>
<proteinExistence type="inferred from homology"/>
<evidence type="ECO:0000256" key="2">
    <source>
        <dbReference type="ARBA" id="ARBA00022692"/>
    </source>
</evidence>
<dbReference type="EMBL" id="CATQJL010000112">
    <property type="protein sequence ID" value="CAJ0593946.1"/>
    <property type="molecule type" value="Genomic_DNA"/>
</dbReference>
<organism evidence="7 8">
    <name type="scientific">Cylicocyclus nassatus</name>
    <name type="common">Nematode worm</name>
    <dbReference type="NCBI Taxonomy" id="53992"/>
    <lineage>
        <taxon>Eukaryota</taxon>
        <taxon>Metazoa</taxon>
        <taxon>Ecdysozoa</taxon>
        <taxon>Nematoda</taxon>
        <taxon>Chromadorea</taxon>
        <taxon>Rhabditida</taxon>
        <taxon>Rhabditina</taxon>
        <taxon>Rhabditomorpha</taxon>
        <taxon>Strongyloidea</taxon>
        <taxon>Strongylidae</taxon>
        <taxon>Cylicocyclus</taxon>
    </lineage>
</organism>
<dbReference type="InterPro" id="IPR000344">
    <property type="entry name" value="7TM_GPCR_serpentine_rcpt_Sra"/>
</dbReference>
<keyword evidence="3 6" id="KW-1133">Transmembrane helix</keyword>
<feature type="transmembrane region" description="Helical" evidence="6">
    <location>
        <begin position="234"/>
        <end position="256"/>
    </location>
</feature>
<keyword evidence="2 6" id="KW-0812">Transmembrane</keyword>
<evidence type="ECO:0000256" key="3">
    <source>
        <dbReference type="ARBA" id="ARBA00022989"/>
    </source>
</evidence>
<dbReference type="PRINTS" id="PR00697">
    <property type="entry name" value="TMPROTEINSRA"/>
</dbReference>
<dbReference type="PANTHER" id="PTHR31357">
    <property type="entry name" value="SERPENTINE RECEPTOR CLASS ALPHA-10"/>
    <property type="match status" value="1"/>
</dbReference>
<keyword evidence="8" id="KW-1185">Reference proteome</keyword>
<name>A0AA36M0H6_CYLNA</name>
<feature type="transmembrane region" description="Helical" evidence="6">
    <location>
        <begin position="100"/>
        <end position="120"/>
    </location>
</feature>
<sequence>MSDACIANVPKIVHSPLWLTATISQSVFSVLTLVVSIFFLRRLRDPTIFSFSTIALLTLAAVFANVHALDVIGIHTHHFVLSSLYNTPCELTLRTRDCAFANYMLICCIIGMVSCQNMLWIDRALATACPSPYHKRAKPIGFALAALVILTSFLVPFLILRNDPYDDYVITCFNTPRGSAAQVNDMFYSLICLNFVAVIANAFLFFVNKQKERMLRFNVSHRYLAYENTMVSKWIGLIAVTQFVVMTTYSSAMYAIRTTANMPDVLRANLRTGFYLVPLSTFMLPLISIVALRCVSQRRQSSITRLTHEQVDQTAYMSGLEQMWNKT</sequence>
<dbReference type="Pfam" id="PF02117">
    <property type="entry name" value="7TM_GPCR_Sra"/>
    <property type="match status" value="1"/>
</dbReference>
<evidence type="ECO:0000313" key="8">
    <source>
        <dbReference type="Proteomes" id="UP001176961"/>
    </source>
</evidence>
<reference evidence="7" key="1">
    <citation type="submission" date="2023-07" db="EMBL/GenBank/DDBJ databases">
        <authorList>
            <consortium name="CYATHOMIX"/>
        </authorList>
    </citation>
    <scope>NUCLEOTIDE SEQUENCE</scope>
    <source>
        <strain evidence="7">N/A</strain>
    </source>
</reference>
<evidence type="ECO:0000313" key="7">
    <source>
        <dbReference type="EMBL" id="CAJ0593946.1"/>
    </source>
</evidence>
<feature type="transmembrane region" description="Helical" evidence="6">
    <location>
        <begin position="140"/>
        <end position="159"/>
    </location>
</feature>
<dbReference type="AlphaFoldDB" id="A0AA36M0H6"/>
<gene>
    <name evidence="7" type="ORF">CYNAS_LOCUS5929</name>
</gene>
<dbReference type="PANTHER" id="PTHR31357:SF5">
    <property type="entry name" value="SERPENTINE RECEPTOR CLASS ALPHA-1-RELATED"/>
    <property type="match status" value="1"/>
</dbReference>
<feature type="transmembrane region" description="Helical" evidence="6">
    <location>
        <begin position="276"/>
        <end position="295"/>
    </location>
</feature>
<dbReference type="InterPro" id="IPR051080">
    <property type="entry name" value="Nematode_rcpt-like_serp_alpha"/>
</dbReference>
<comment type="subcellular location">
    <subcellularLocation>
        <location evidence="1">Membrane</location>
        <topology evidence="1">Multi-pass membrane protein</topology>
    </subcellularLocation>
</comment>
<comment type="similarity">
    <text evidence="5">Belongs to the nematode receptor-like protein sra family.</text>
</comment>
<dbReference type="Proteomes" id="UP001176961">
    <property type="component" value="Unassembled WGS sequence"/>
</dbReference>
<evidence type="ECO:0000256" key="5">
    <source>
        <dbReference type="ARBA" id="ARBA00037994"/>
    </source>
</evidence>
<feature type="transmembrane region" description="Helical" evidence="6">
    <location>
        <begin position="17"/>
        <end position="40"/>
    </location>
</feature>
<dbReference type="GO" id="GO:0004984">
    <property type="term" value="F:olfactory receptor activity"/>
    <property type="evidence" value="ECO:0007669"/>
    <property type="project" value="TreeGrafter"/>
</dbReference>
<evidence type="ECO:0000256" key="1">
    <source>
        <dbReference type="ARBA" id="ARBA00004141"/>
    </source>
</evidence>
<accession>A0AA36M0H6</accession>
<protein>
    <submittedName>
        <fullName evidence="7">Uncharacterized protein</fullName>
    </submittedName>
</protein>
<feature type="transmembrane region" description="Helical" evidence="6">
    <location>
        <begin position="47"/>
        <end position="69"/>
    </location>
</feature>
<dbReference type="GO" id="GO:0004930">
    <property type="term" value="F:G protein-coupled receptor activity"/>
    <property type="evidence" value="ECO:0007669"/>
    <property type="project" value="InterPro"/>
</dbReference>
<evidence type="ECO:0000256" key="6">
    <source>
        <dbReference type="SAM" id="Phobius"/>
    </source>
</evidence>
<evidence type="ECO:0000256" key="4">
    <source>
        <dbReference type="ARBA" id="ARBA00023136"/>
    </source>
</evidence>